<name>A0A098G6A4_9GAMM</name>
<proteinExistence type="inferred from homology"/>
<feature type="region of interest" description="Disordered" evidence="3">
    <location>
        <begin position="399"/>
        <end position="420"/>
    </location>
</feature>
<dbReference type="PANTHER" id="PTHR30469">
    <property type="entry name" value="MULTIDRUG RESISTANCE PROTEIN MDTA"/>
    <property type="match status" value="1"/>
</dbReference>
<protein>
    <submittedName>
        <fullName evidence="5">RND efflux membrane fusion protein, acriflavin resistance protein E</fullName>
    </submittedName>
</protein>
<dbReference type="GO" id="GO:1990281">
    <property type="term" value="C:efflux pump complex"/>
    <property type="evidence" value="ECO:0007669"/>
    <property type="project" value="TreeGrafter"/>
</dbReference>
<dbReference type="STRING" id="1212491.LFA_2116"/>
<dbReference type="GO" id="GO:0015562">
    <property type="term" value="F:efflux transmembrane transporter activity"/>
    <property type="evidence" value="ECO:0007669"/>
    <property type="project" value="TreeGrafter"/>
</dbReference>
<dbReference type="NCBIfam" id="TIGR01730">
    <property type="entry name" value="RND_mfp"/>
    <property type="match status" value="1"/>
</dbReference>
<dbReference type="InterPro" id="IPR006143">
    <property type="entry name" value="RND_pump_MFP"/>
</dbReference>
<keyword evidence="6" id="KW-1185">Reference proteome</keyword>
<dbReference type="InterPro" id="IPR058625">
    <property type="entry name" value="MdtA-like_BSH"/>
</dbReference>
<dbReference type="OrthoDB" id="9806939at2"/>
<dbReference type="KEGG" id="lfa:LFA_2116"/>
<dbReference type="Proteomes" id="UP000032430">
    <property type="component" value="Chromosome I"/>
</dbReference>
<keyword evidence="2" id="KW-0175">Coiled coil</keyword>
<dbReference type="Gene3D" id="1.10.287.470">
    <property type="entry name" value="Helix hairpin bin"/>
    <property type="match status" value="1"/>
</dbReference>
<dbReference type="RefSeq" id="WP_045095988.1">
    <property type="nucleotide sequence ID" value="NZ_LN614827.1"/>
</dbReference>
<dbReference type="Gene3D" id="2.40.420.20">
    <property type="match status" value="1"/>
</dbReference>
<dbReference type="SUPFAM" id="SSF111369">
    <property type="entry name" value="HlyD-like secretion proteins"/>
    <property type="match status" value="1"/>
</dbReference>
<dbReference type="Gene3D" id="2.40.30.170">
    <property type="match status" value="1"/>
</dbReference>
<evidence type="ECO:0000259" key="4">
    <source>
        <dbReference type="Pfam" id="PF25917"/>
    </source>
</evidence>
<evidence type="ECO:0000256" key="1">
    <source>
        <dbReference type="ARBA" id="ARBA00009477"/>
    </source>
</evidence>
<comment type="similarity">
    <text evidence="1">Belongs to the membrane fusion protein (MFP) (TC 8.A.1) family.</text>
</comment>
<gene>
    <name evidence="5" type="ORF">LFA_2116</name>
</gene>
<dbReference type="HOGENOM" id="CLU_018816_1_2_6"/>
<dbReference type="Gene3D" id="2.40.50.100">
    <property type="match status" value="1"/>
</dbReference>
<organism evidence="5 6">
    <name type="scientific">Legionella fallonii LLAP-10</name>
    <dbReference type="NCBI Taxonomy" id="1212491"/>
    <lineage>
        <taxon>Bacteria</taxon>
        <taxon>Pseudomonadati</taxon>
        <taxon>Pseudomonadota</taxon>
        <taxon>Gammaproteobacteria</taxon>
        <taxon>Legionellales</taxon>
        <taxon>Legionellaceae</taxon>
        <taxon>Legionella</taxon>
    </lineage>
</organism>
<feature type="domain" description="Multidrug resistance protein MdtA-like barrel-sandwich hybrid" evidence="4">
    <location>
        <begin position="70"/>
        <end position="191"/>
    </location>
</feature>
<evidence type="ECO:0000256" key="2">
    <source>
        <dbReference type="SAM" id="Coils"/>
    </source>
</evidence>
<dbReference type="EMBL" id="LN614827">
    <property type="protein sequence ID" value="CEG57499.1"/>
    <property type="molecule type" value="Genomic_DNA"/>
</dbReference>
<sequence length="420" mass="45466">MKKRMTIMGIALLVVFGGIIAFNLIKSIMIKRFFASYVPPAVSVSSAVAQTVDWHPTISAVGNFVATSGVDVNAEASGKVIKIDFDSGQYVSKGAPLITIDDSVDQALLTFNHAELTLKELNYKRQTDLFKRGATPSSSVDEAKANLQQAQAKVAQIQAQINQKHITAPFSGRLGIRQVNIGQYVTPGQTSIVSLQSLDPLFLEFYLPEQLYKRIHLNGTILFTVQGFPKAIFEGTITAVNSKIDLNTHNVLVQATLPNCSVGAIKDAEHSPLLKTRKEVRGNKLIVSCNSSLNEQNKIKDYAFIPGMFSSIEISQPAEPGTIVVPSTAVSYSLYGNAVYVIEKDKEGKKDPKGQDLLTVKRVFVTTGEQQGNYTVIKKGIKAGDVVVSTGDLKLQNGTPVTINNSVPLNSESNPNNLGQ</sequence>
<evidence type="ECO:0000313" key="6">
    <source>
        <dbReference type="Proteomes" id="UP000032430"/>
    </source>
</evidence>
<accession>A0A098G6A4</accession>
<dbReference type="PANTHER" id="PTHR30469:SF11">
    <property type="entry name" value="BLL4320 PROTEIN"/>
    <property type="match status" value="1"/>
</dbReference>
<dbReference type="Pfam" id="PF25917">
    <property type="entry name" value="BSH_RND"/>
    <property type="match status" value="1"/>
</dbReference>
<reference evidence="6" key="1">
    <citation type="submission" date="2014-09" db="EMBL/GenBank/DDBJ databases">
        <authorList>
            <person name="Gomez-Valero L."/>
        </authorList>
    </citation>
    <scope>NUCLEOTIDE SEQUENCE [LARGE SCALE GENOMIC DNA]</scope>
    <source>
        <strain evidence="6">ATCC700992</strain>
    </source>
</reference>
<dbReference type="AlphaFoldDB" id="A0A098G6A4"/>
<feature type="coiled-coil region" evidence="2">
    <location>
        <begin position="140"/>
        <end position="167"/>
    </location>
</feature>
<evidence type="ECO:0000256" key="3">
    <source>
        <dbReference type="SAM" id="MobiDB-lite"/>
    </source>
</evidence>
<evidence type="ECO:0000313" key="5">
    <source>
        <dbReference type="EMBL" id="CEG57499.1"/>
    </source>
</evidence>